<feature type="region of interest" description="Disordered" evidence="3">
    <location>
        <begin position="177"/>
        <end position="245"/>
    </location>
</feature>
<dbReference type="AlphaFoldDB" id="A0AAN4YUV4"/>
<evidence type="ECO:0000256" key="3">
    <source>
        <dbReference type="SAM" id="MobiDB-lite"/>
    </source>
</evidence>
<proteinExistence type="predicted"/>
<keyword evidence="2" id="KW-0862">Zinc</keyword>
<feature type="compositionally biased region" description="Basic and acidic residues" evidence="3">
    <location>
        <begin position="180"/>
        <end position="209"/>
    </location>
</feature>
<dbReference type="GO" id="GO:0048205">
    <property type="term" value="P:COPI coating of Golgi vesicle"/>
    <property type="evidence" value="ECO:0007669"/>
    <property type="project" value="TreeGrafter"/>
</dbReference>
<feature type="compositionally biased region" description="Basic and acidic residues" evidence="3">
    <location>
        <begin position="56"/>
        <end position="67"/>
    </location>
</feature>
<keyword evidence="1" id="KW-0479">Metal-binding</keyword>
<dbReference type="PANTHER" id="PTHR45686">
    <property type="entry name" value="ADP-RIBOSYLATION FACTOR GTPASE ACTIVATING PROTEIN 3, ISOFORM H-RELATED"/>
    <property type="match status" value="1"/>
</dbReference>
<dbReference type="InterPro" id="IPR038508">
    <property type="entry name" value="ArfGAP_dom_sf"/>
</dbReference>
<evidence type="ECO:0000313" key="4">
    <source>
        <dbReference type="EMBL" id="GMG34697.1"/>
    </source>
</evidence>
<evidence type="ECO:0000313" key="5">
    <source>
        <dbReference type="Proteomes" id="UP001165205"/>
    </source>
</evidence>
<dbReference type="Gene3D" id="1.10.220.150">
    <property type="entry name" value="Arf GTPase activating protein"/>
    <property type="match status" value="1"/>
</dbReference>
<feature type="compositionally biased region" description="Polar residues" evidence="3">
    <location>
        <begin position="102"/>
        <end position="116"/>
    </location>
</feature>
<organism evidence="4 5">
    <name type="scientific">Aspergillus oryzae</name>
    <name type="common">Yellow koji mold</name>
    <dbReference type="NCBI Taxonomy" id="5062"/>
    <lineage>
        <taxon>Eukaryota</taxon>
        <taxon>Fungi</taxon>
        <taxon>Dikarya</taxon>
        <taxon>Ascomycota</taxon>
        <taxon>Pezizomycotina</taxon>
        <taxon>Eurotiomycetes</taxon>
        <taxon>Eurotiomycetidae</taxon>
        <taxon>Eurotiales</taxon>
        <taxon>Aspergillaceae</taxon>
        <taxon>Aspergillus</taxon>
        <taxon>Aspergillus subgen. Circumdati</taxon>
    </lineage>
</organism>
<feature type="region of interest" description="Disordered" evidence="3">
    <location>
        <begin position="56"/>
        <end position="163"/>
    </location>
</feature>
<dbReference type="GO" id="GO:0000139">
    <property type="term" value="C:Golgi membrane"/>
    <property type="evidence" value="ECO:0007669"/>
    <property type="project" value="GOC"/>
</dbReference>
<sequence length="393" mass="41845">MLAEWQWEQLRLMKVGGNESATKYFQSHGGSAALASKDTKVKYTCNAAVKYKEELKRRAAQDAEHTPAGDAEDDFFSSWDKPSIKRPSNPPSRTGTPPVVSRTASPFLNAGANGSRSKSPLSASEKESAPAPAAIRASTTVRKTTTASTAKKGSLLGAKKAPKLGAKKIGAAEAIDFEEAERKAKEEAERIEKLGYDPEAEKAEAEAKAKSTTTGATPIAAPTPISPSASRKSHERNSSDVERLGMGIGRLGFGQTAGSKPAAPKKLGFGSVAPARSAADGEFTIAIFKLFANTNRPYRRGAKPDQVQAEAKERLRQFDGATAISSNSYFGRPEDDFPAADDGYGDLETAAKDFVRRFGMTAGDDLENLTQLVGDSAVKLQGSLTYLRSPTSY</sequence>
<feature type="compositionally biased region" description="Low complexity" evidence="3">
    <location>
        <begin position="210"/>
        <end position="230"/>
    </location>
</feature>
<evidence type="ECO:0000256" key="1">
    <source>
        <dbReference type="ARBA" id="ARBA00022723"/>
    </source>
</evidence>
<comment type="caution">
    <text evidence="4">The sequence shown here is derived from an EMBL/GenBank/DDBJ whole genome shotgun (WGS) entry which is preliminary data.</text>
</comment>
<dbReference type="PANTHER" id="PTHR45686:SF4">
    <property type="entry name" value="ADP-RIBOSYLATION FACTOR GTPASE ACTIVATING PROTEIN 3, ISOFORM H"/>
    <property type="match status" value="1"/>
</dbReference>
<dbReference type="EMBL" id="BSYA01000147">
    <property type="protein sequence ID" value="GMG34697.1"/>
    <property type="molecule type" value="Genomic_DNA"/>
</dbReference>
<protein>
    <submittedName>
        <fullName evidence="4">Unnamed protein product</fullName>
    </submittedName>
</protein>
<feature type="compositionally biased region" description="Low complexity" evidence="3">
    <location>
        <begin position="117"/>
        <end position="159"/>
    </location>
</feature>
<dbReference type="Proteomes" id="UP001165205">
    <property type="component" value="Unassembled WGS sequence"/>
</dbReference>
<evidence type="ECO:0000256" key="2">
    <source>
        <dbReference type="ARBA" id="ARBA00022833"/>
    </source>
</evidence>
<accession>A0AAN4YUV4</accession>
<name>A0AAN4YUV4_ASPOZ</name>
<gene>
    <name evidence="4" type="ORF">Aory04_001002300</name>
</gene>
<dbReference type="GO" id="GO:0046872">
    <property type="term" value="F:metal ion binding"/>
    <property type="evidence" value="ECO:0007669"/>
    <property type="project" value="UniProtKB-KW"/>
</dbReference>
<reference evidence="4" key="1">
    <citation type="submission" date="2023-04" db="EMBL/GenBank/DDBJ databases">
        <title>Aspergillus oryzae NBRC 4228.</title>
        <authorList>
            <person name="Ichikawa N."/>
            <person name="Sato H."/>
            <person name="Tonouchi N."/>
        </authorList>
    </citation>
    <scope>NUCLEOTIDE SEQUENCE</scope>
    <source>
        <strain evidence="4">NBRC 4228</strain>
    </source>
</reference>